<proteinExistence type="predicted"/>
<gene>
    <name evidence="1" type="ORF">FNW02_34095</name>
</gene>
<sequence length="87" mass="9314">MTALNQSDPIKLVLTCDLGASVNKALAQIYPDGVPQVITLSPEVADVEKESVKGLDIETSAQNAAWVGIRANASYLLIKTKKDLKMT</sequence>
<name>A0AA40T494_9NOST</name>
<dbReference type="AlphaFoldDB" id="A0AA40T494"/>
<comment type="caution">
    <text evidence="1">The sequence shown here is derived from an EMBL/GenBank/DDBJ whole genome shotgun (WGS) entry which is preliminary data.</text>
</comment>
<evidence type="ECO:0000313" key="2">
    <source>
        <dbReference type="Proteomes" id="UP001165986"/>
    </source>
</evidence>
<accession>A0AA40T494</accession>
<organism evidence="1 2">
    <name type="scientific">Komarekiella delphini-convector SJRDD-AB1</name>
    <dbReference type="NCBI Taxonomy" id="2593771"/>
    <lineage>
        <taxon>Bacteria</taxon>
        <taxon>Bacillati</taxon>
        <taxon>Cyanobacteriota</taxon>
        <taxon>Cyanophyceae</taxon>
        <taxon>Nostocales</taxon>
        <taxon>Nostocaceae</taxon>
        <taxon>Komarekiella</taxon>
        <taxon>Komarekiella delphini-convector</taxon>
    </lineage>
</organism>
<dbReference type="RefSeq" id="WP_191761982.1">
    <property type="nucleotide sequence ID" value="NZ_VJXY01000077.1"/>
</dbReference>
<evidence type="ECO:0000313" key="1">
    <source>
        <dbReference type="EMBL" id="MBD6620666.1"/>
    </source>
</evidence>
<protein>
    <submittedName>
        <fullName evidence="1">Uncharacterized protein</fullName>
    </submittedName>
</protein>
<reference evidence="1" key="1">
    <citation type="submission" date="2019-07" db="EMBL/GenBank/DDBJ databases">
        <title>Toxilogical consequences of a new and cryptic species of cyanobacteria (Komarekiella delphini-convector) recovered from the epidermis of a bottlenose dolphin and 1500 ft. in the air.</title>
        <authorList>
            <person name="Brown A.O."/>
            <person name="Dvorak P."/>
            <person name="Villanueva C.D."/>
            <person name="Foss A.J."/>
            <person name="Garvey A.D."/>
            <person name="Gibson Q.A."/>
            <person name="Johansen J.R."/>
            <person name="Casamatta D.A."/>
        </authorList>
    </citation>
    <scope>NUCLEOTIDE SEQUENCE</scope>
    <source>
        <strain evidence="1">SJRDD-AB1</strain>
    </source>
</reference>
<keyword evidence="2" id="KW-1185">Reference proteome</keyword>
<dbReference type="Proteomes" id="UP001165986">
    <property type="component" value="Unassembled WGS sequence"/>
</dbReference>
<dbReference type="EMBL" id="VJXY01000077">
    <property type="protein sequence ID" value="MBD6620666.1"/>
    <property type="molecule type" value="Genomic_DNA"/>
</dbReference>